<accession>A0A542X9T0</accession>
<dbReference type="Proteomes" id="UP000318336">
    <property type="component" value="Unassembled WGS sequence"/>
</dbReference>
<organism evidence="1 2">
    <name type="scientific">Barrientosiimonas humi</name>
    <dbReference type="NCBI Taxonomy" id="999931"/>
    <lineage>
        <taxon>Bacteria</taxon>
        <taxon>Bacillati</taxon>
        <taxon>Actinomycetota</taxon>
        <taxon>Actinomycetes</taxon>
        <taxon>Micrococcales</taxon>
        <taxon>Dermacoccaceae</taxon>
        <taxon>Barrientosiimonas</taxon>
    </lineage>
</organism>
<protein>
    <submittedName>
        <fullName evidence="1">Enterochelin esterase family protein</fullName>
    </submittedName>
</protein>
<dbReference type="PANTHER" id="PTHR48098:SF3">
    <property type="entry name" value="IRON(III) ENTEROBACTIN ESTERASE"/>
    <property type="match status" value="1"/>
</dbReference>
<comment type="caution">
    <text evidence="1">The sequence shown here is derived from an EMBL/GenBank/DDBJ whole genome shotgun (WGS) entry which is preliminary data.</text>
</comment>
<keyword evidence="2" id="KW-1185">Reference proteome</keyword>
<proteinExistence type="predicted"/>
<dbReference type="PANTHER" id="PTHR48098">
    <property type="entry name" value="ENTEROCHELIN ESTERASE-RELATED"/>
    <property type="match status" value="1"/>
</dbReference>
<dbReference type="InterPro" id="IPR050583">
    <property type="entry name" value="Mycobacterial_A85_antigen"/>
</dbReference>
<dbReference type="InterPro" id="IPR000801">
    <property type="entry name" value="Esterase-like"/>
</dbReference>
<dbReference type="Gene3D" id="3.40.50.1820">
    <property type="entry name" value="alpha/beta hydrolase"/>
    <property type="match status" value="1"/>
</dbReference>
<dbReference type="EMBL" id="VFOK01000001">
    <property type="protein sequence ID" value="TQL32506.1"/>
    <property type="molecule type" value="Genomic_DNA"/>
</dbReference>
<dbReference type="Pfam" id="PF00756">
    <property type="entry name" value="Esterase"/>
    <property type="match status" value="1"/>
</dbReference>
<gene>
    <name evidence="1" type="ORF">FB554_0632</name>
</gene>
<dbReference type="InterPro" id="IPR029058">
    <property type="entry name" value="AB_hydrolase_fold"/>
</dbReference>
<dbReference type="SUPFAM" id="SSF53474">
    <property type="entry name" value="alpha/beta-Hydrolases"/>
    <property type="match status" value="1"/>
</dbReference>
<reference evidence="1 2" key="1">
    <citation type="submission" date="2019-06" db="EMBL/GenBank/DDBJ databases">
        <title>Sequencing the genomes of 1000 actinobacteria strains.</title>
        <authorList>
            <person name="Klenk H.-P."/>
        </authorList>
    </citation>
    <scope>NUCLEOTIDE SEQUENCE [LARGE SCALE GENOMIC DNA]</scope>
    <source>
        <strain evidence="1 2">DSM 24617</strain>
    </source>
</reference>
<dbReference type="AlphaFoldDB" id="A0A542X9T0"/>
<dbReference type="RefSeq" id="WP_142004592.1">
    <property type="nucleotide sequence ID" value="NZ_CAJTBP010000001.1"/>
</dbReference>
<sequence>MAARREPAWLSAPATGGRSVDLALASALAHPLPVTLWTPDGLGDADAAPLVWCHDGPEYAQRAALLQWAGAHVEDGSLPPFRLALAQPQRRNQIYSASPRYLRSFDRAVADLRDRVPVESPLAVMGASLGGLTSLLVALHDPGVGCVLSQSGSFFEAGGEDRAWRWFERVVGAADRVRDGAFADRSDDLLIGLTCGRDEGNLAANRRMRDALRRQGFDVAWQTARGGHDWDTWRDTLDPVWPDLLRRAWSG</sequence>
<evidence type="ECO:0000313" key="1">
    <source>
        <dbReference type="EMBL" id="TQL32506.1"/>
    </source>
</evidence>
<name>A0A542X9T0_9MICO</name>
<dbReference type="OrthoDB" id="9775130at2"/>
<evidence type="ECO:0000313" key="2">
    <source>
        <dbReference type="Proteomes" id="UP000318336"/>
    </source>
</evidence>